<evidence type="ECO:0008006" key="7">
    <source>
        <dbReference type="Google" id="ProtNLM"/>
    </source>
</evidence>
<dbReference type="HAMAP" id="MF_00909">
    <property type="entry name" value="FtsZ"/>
    <property type="match status" value="1"/>
</dbReference>
<dbReference type="SUPFAM" id="SSF55307">
    <property type="entry name" value="Tubulin C-terminal domain-like"/>
    <property type="match status" value="1"/>
</dbReference>
<reference evidence="6" key="1">
    <citation type="submission" date="2018-05" db="EMBL/GenBank/DDBJ databases">
        <authorList>
            <person name="Lanie J.A."/>
            <person name="Ng W.-L."/>
            <person name="Kazmierczak K.M."/>
            <person name="Andrzejewski T.M."/>
            <person name="Davidsen T.M."/>
            <person name="Wayne K.J."/>
            <person name="Tettelin H."/>
            <person name="Glass J.I."/>
            <person name="Rusch D."/>
            <person name="Podicherti R."/>
            <person name="Tsui H.-C.T."/>
            <person name="Winkler M.E."/>
        </authorList>
    </citation>
    <scope>NUCLEOTIDE SEQUENCE</scope>
</reference>
<dbReference type="Gene3D" id="3.40.50.1440">
    <property type="entry name" value="Tubulin/FtsZ, GTPase domain"/>
    <property type="match status" value="1"/>
</dbReference>
<sequence>MEDSKIQTFVPVQEIFVPNIMVIGAGGAGGNVVTRMVSEGVQNVRMVVCNTDQKALQRNKADVKIDLGRQLTRGMGAGARPEIGAGAAEDSIREIENVIKGSHMIFIAAGMGGGTGTGAAPVVARAARSMDVLTVAIVTLPFAFEGKRRMKTALEGVDKLREHTDTLLVIPNDKLYDATTINTSLIDAFLLVDTVLMNAIQGITDLVNGVGDINVDFADVQTVMEGMGKAVIGKGSAAGKDRMNLAMEDAMHSSLMEDVDIRGAKGILVHVLGPVDTSAFEISEAMGVIENLADEDVDLIWGATFDEKIKDYVTITIIATGLDR</sequence>
<evidence type="ECO:0000259" key="4">
    <source>
        <dbReference type="SMART" id="SM00864"/>
    </source>
</evidence>
<dbReference type="NCBIfam" id="TIGR00065">
    <property type="entry name" value="ftsZ"/>
    <property type="match status" value="1"/>
</dbReference>
<dbReference type="PROSITE" id="PS01135">
    <property type="entry name" value="FTSZ_2"/>
    <property type="match status" value="1"/>
</dbReference>
<dbReference type="PANTHER" id="PTHR30314:SF3">
    <property type="entry name" value="MITOCHONDRIAL DIVISION PROTEIN FSZA"/>
    <property type="match status" value="1"/>
</dbReference>
<dbReference type="InterPro" id="IPR018316">
    <property type="entry name" value="Tubulin/FtsZ_2-layer-sand-dom"/>
</dbReference>
<proteinExistence type="inferred from homology"/>
<dbReference type="EMBL" id="UINC01010978">
    <property type="protein sequence ID" value="SVA48636.1"/>
    <property type="molecule type" value="Genomic_DNA"/>
</dbReference>
<dbReference type="InterPro" id="IPR003008">
    <property type="entry name" value="Tubulin_FtsZ_GTPase"/>
</dbReference>
<dbReference type="InterPro" id="IPR045061">
    <property type="entry name" value="FtsZ/CetZ"/>
</dbReference>
<dbReference type="InterPro" id="IPR008280">
    <property type="entry name" value="Tub_FtsZ_C"/>
</dbReference>
<dbReference type="Pfam" id="PF12327">
    <property type="entry name" value="FtsZ_C"/>
    <property type="match status" value="1"/>
</dbReference>
<dbReference type="CDD" id="cd02201">
    <property type="entry name" value="FtsZ_type1"/>
    <property type="match status" value="1"/>
</dbReference>
<dbReference type="GO" id="GO:0032153">
    <property type="term" value="C:cell division site"/>
    <property type="evidence" value="ECO:0007669"/>
    <property type="project" value="TreeGrafter"/>
</dbReference>
<keyword evidence="3" id="KW-0342">GTP-binding</keyword>
<evidence type="ECO:0000256" key="2">
    <source>
        <dbReference type="ARBA" id="ARBA00022741"/>
    </source>
</evidence>
<organism evidence="6">
    <name type="scientific">marine metagenome</name>
    <dbReference type="NCBI Taxonomy" id="408172"/>
    <lineage>
        <taxon>unclassified sequences</taxon>
        <taxon>metagenomes</taxon>
        <taxon>ecological metagenomes</taxon>
    </lineage>
</organism>
<dbReference type="Pfam" id="PF00091">
    <property type="entry name" value="Tubulin"/>
    <property type="match status" value="1"/>
</dbReference>
<evidence type="ECO:0000259" key="5">
    <source>
        <dbReference type="SMART" id="SM00865"/>
    </source>
</evidence>
<dbReference type="InterPro" id="IPR024757">
    <property type="entry name" value="FtsZ_C"/>
</dbReference>
<dbReference type="PANTHER" id="PTHR30314">
    <property type="entry name" value="CELL DIVISION PROTEIN FTSZ-RELATED"/>
    <property type="match status" value="1"/>
</dbReference>
<keyword evidence="2" id="KW-0547">Nucleotide-binding</keyword>
<dbReference type="SMART" id="SM00864">
    <property type="entry name" value="Tubulin"/>
    <property type="match status" value="1"/>
</dbReference>
<dbReference type="GO" id="GO:0003924">
    <property type="term" value="F:GTPase activity"/>
    <property type="evidence" value="ECO:0007669"/>
    <property type="project" value="InterPro"/>
</dbReference>
<evidence type="ECO:0000256" key="1">
    <source>
        <dbReference type="ARBA" id="ARBA00009690"/>
    </source>
</evidence>
<dbReference type="InterPro" id="IPR000158">
    <property type="entry name" value="Cell_div_FtsZ"/>
</dbReference>
<accession>A0A381W7U8</accession>
<dbReference type="SMART" id="SM00865">
    <property type="entry name" value="Tubulin_C"/>
    <property type="match status" value="1"/>
</dbReference>
<dbReference type="InterPro" id="IPR020805">
    <property type="entry name" value="Cell_div_FtsZ_CS"/>
</dbReference>
<dbReference type="FunFam" id="3.40.50.1440:FF:000001">
    <property type="entry name" value="Cell division protein FtsZ"/>
    <property type="match status" value="1"/>
</dbReference>
<gene>
    <name evidence="6" type="ORF">METZ01_LOCUS101490</name>
</gene>
<evidence type="ECO:0000313" key="6">
    <source>
        <dbReference type="EMBL" id="SVA48636.1"/>
    </source>
</evidence>
<dbReference type="SUPFAM" id="SSF52490">
    <property type="entry name" value="Tubulin nucleotide-binding domain-like"/>
    <property type="match status" value="1"/>
</dbReference>
<dbReference type="PRINTS" id="PR00423">
    <property type="entry name" value="CELLDVISFTSZ"/>
</dbReference>
<protein>
    <recommendedName>
        <fullName evidence="7">Tubulin/FtsZ GTPase domain-containing protein</fullName>
    </recommendedName>
</protein>
<dbReference type="GO" id="GO:0005737">
    <property type="term" value="C:cytoplasm"/>
    <property type="evidence" value="ECO:0007669"/>
    <property type="project" value="TreeGrafter"/>
</dbReference>
<evidence type="ECO:0000256" key="3">
    <source>
        <dbReference type="ARBA" id="ARBA00023134"/>
    </source>
</evidence>
<dbReference type="InterPro" id="IPR036525">
    <property type="entry name" value="Tubulin/FtsZ_GTPase_sf"/>
</dbReference>
<feature type="domain" description="Tubulin/FtsZ GTPase" evidence="4">
    <location>
        <begin position="19"/>
        <end position="211"/>
    </location>
</feature>
<feature type="domain" description="Tubulin/FtsZ 2-layer sandwich" evidence="5">
    <location>
        <begin position="213"/>
        <end position="324"/>
    </location>
</feature>
<dbReference type="GO" id="GO:0051301">
    <property type="term" value="P:cell division"/>
    <property type="evidence" value="ECO:0007669"/>
    <property type="project" value="TreeGrafter"/>
</dbReference>
<comment type="similarity">
    <text evidence="1">Belongs to the FtsZ family.</text>
</comment>
<name>A0A381W7U8_9ZZZZ</name>
<dbReference type="AlphaFoldDB" id="A0A381W7U8"/>
<dbReference type="GO" id="GO:0005525">
    <property type="term" value="F:GTP binding"/>
    <property type="evidence" value="ECO:0007669"/>
    <property type="project" value="UniProtKB-KW"/>
</dbReference>